<accession>A0A158DHJ8</accession>
<dbReference type="Gene3D" id="3.40.50.10950">
    <property type="match status" value="1"/>
</dbReference>
<gene>
    <name evidence="2" type="ORF">AWB83_05458</name>
</gene>
<protein>
    <submittedName>
        <fullName evidence="2">Bifunctional enoyl-CoA hydratase/phosphate acetyltransferase</fullName>
    </submittedName>
</protein>
<dbReference type="SUPFAM" id="SSF53659">
    <property type="entry name" value="Isocitrate/Isopropylmalate dehydrogenase-like"/>
    <property type="match status" value="1"/>
</dbReference>
<feature type="region of interest" description="Disordered" evidence="1">
    <location>
        <begin position="91"/>
        <end position="114"/>
    </location>
</feature>
<dbReference type="Proteomes" id="UP000054978">
    <property type="component" value="Unassembled WGS sequence"/>
</dbReference>
<evidence type="ECO:0000313" key="2">
    <source>
        <dbReference type="EMBL" id="SAK93943.1"/>
    </source>
</evidence>
<comment type="caution">
    <text evidence="2">The sequence shown here is derived from an EMBL/GenBank/DDBJ whole genome shotgun (WGS) entry which is preliminary data.</text>
</comment>
<dbReference type="STRING" id="1777144.AWB83_05458"/>
<dbReference type="InterPro" id="IPR042113">
    <property type="entry name" value="P_AcTrfase_dom1"/>
</dbReference>
<evidence type="ECO:0000256" key="1">
    <source>
        <dbReference type="SAM" id="MobiDB-lite"/>
    </source>
</evidence>
<dbReference type="AlphaFoldDB" id="A0A158DHJ8"/>
<proteinExistence type="predicted"/>
<evidence type="ECO:0000313" key="3">
    <source>
        <dbReference type="Proteomes" id="UP000054978"/>
    </source>
</evidence>
<keyword evidence="3" id="KW-1185">Reference proteome</keyword>
<feature type="compositionally biased region" description="Basic and acidic residues" evidence="1">
    <location>
        <begin position="99"/>
        <end position="114"/>
    </location>
</feature>
<reference evidence="2" key="1">
    <citation type="submission" date="2016-01" db="EMBL/GenBank/DDBJ databases">
        <authorList>
            <person name="Peeters C."/>
        </authorList>
    </citation>
    <scope>NUCLEOTIDE SEQUENCE [LARGE SCALE GENOMIC DNA]</scope>
    <source>
        <strain evidence="2">LMG 29326</strain>
    </source>
</reference>
<dbReference type="EMBL" id="FCOB02000031">
    <property type="protein sequence ID" value="SAK93943.1"/>
    <property type="molecule type" value="Genomic_DNA"/>
</dbReference>
<organism evidence="2 3">
    <name type="scientific">Caballeronia ptereochthonis</name>
    <dbReference type="NCBI Taxonomy" id="1777144"/>
    <lineage>
        <taxon>Bacteria</taxon>
        <taxon>Pseudomonadati</taxon>
        <taxon>Pseudomonadota</taxon>
        <taxon>Betaproteobacteria</taxon>
        <taxon>Burkholderiales</taxon>
        <taxon>Burkholderiaceae</taxon>
        <taxon>Caballeronia</taxon>
    </lineage>
</organism>
<dbReference type="GO" id="GO:0016740">
    <property type="term" value="F:transferase activity"/>
    <property type="evidence" value="ECO:0007669"/>
    <property type="project" value="UniProtKB-KW"/>
</dbReference>
<name>A0A158DHJ8_9BURK</name>
<sequence length="114" mass="12453">MDGCPEPDIYVRQHDRYARFVREAQERSPMRTAIVHPCSPESLTAAIEARDEGLIDPLLVGPICRIHAAAETAHLDLSGISIEAVEHSHAAAARAAQLGDERGGRADERQPAHR</sequence>